<gene>
    <name evidence="1" type="ORF">GCM10023321_39260</name>
</gene>
<evidence type="ECO:0000313" key="1">
    <source>
        <dbReference type="EMBL" id="GAA5158924.1"/>
    </source>
</evidence>
<name>A0ABP9QC26_9PSEU</name>
<accession>A0ABP9QC26</accession>
<dbReference type="RefSeq" id="WP_345702950.1">
    <property type="nucleotide sequence ID" value="NZ_BAABJP010000016.1"/>
</dbReference>
<sequence length="78" mass="8921">MHTELRAEVRSALRNLTAARRAELPYSAYLHRKLLQKLLDTADQCGIDTDTWLDRTTLPPLSLVEGPFTLDEPHHDPE</sequence>
<keyword evidence="2" id="KW-1185">Reference proteome</keyword>
<protein>
    <submittedName>
        <fullName evidence="1">Uncharacterized protein</fullName>
    </submittedName>
</protein>
<reference evidence="2" key="1">
    <citation type="journal article" date="2019" name="Int. J. Syst. Evol. Microbiol.">
        <title>The Global Catalogue of Microorganisms (GCM) 10K type strain sequencing project: providing services to taxonomists for standard genome sequencing and annotation.</title>
        <authorList>
            <consortium name="The Broad Institute Genomics Platform"/>
            <consortium name="The Broad Institute Genome Sequencing Center for Infectious Disease"/>
            <person name="Wu L."/>
            <person name="Ma J."/>
        </authorList>
    </citation>
    <scope>NUCLEOTIDE SEQUENCE [LARGE SCALE GENOMIC DNA]</scope>
    <source>
        <strain evidence="2">JCM 18303</strain>
    </source>
</reference>
<dbReference type="EMBL" id="BAABJP010000016">
    <property type="protein sequence ID" value="GAA5158924.1"/>
    <property type="molecule type" value="Genomic_DNA"/>
</dbReference>
<evidence type="ECO:0000313" key="2">
    <source>
        <dbReference type="Proteomes" id="UP001428817"/>
    </source>
</evidence>
<proteinExistence type="predicted"/>
<dbReference type="Proteomes" id="UP001428817">
    <property type="component" value="Unassembled WGS sequence"/>
</dbReference>
<organism evidence="1 2">
    <name type="scientific">Pseudonocardia eucalypti</name>
    <dbReference type="NCBI Taxonomy" id="648755"/>
    <lineage>
        <taxon>Bacteria</taxon>
        <taxon>Bacillati</taxon>
        <taxon>Actinomycetota</taxon>
        <taxon>Actinomycetes</taxon>
        <taxon>Pseudonocardiales</taxon>
        <taxon>Pseudonocardiaceae</taxon>
        <taxon>Pseudonocardia</taxon>
    </lineage>
</organism>
<comment type="caution">
    <text evidence="1">The sequence shown here is derived from an EMBL/GenBank/DDBJ whole genome shotgun (WGS) entry which is preliminary data.</text>
</comment>